<dbReference type="SUPFAM" id="SSF55729">
    <property type="entry name" value="Acyl-CoA N-acyltransferases (Nat)"/>
    <property type="match status" value="1"/>
</dbReference>
<keyword evidence="3" id="KW-1185">Reference proteome</keyword>
<accession>A0A344TPD8</accession>
<protein>
    <recommendedName>
        <fullName evidence="1">N-acetyltransferase domain-containing protein</fullName>
    </recommendedName>
</protein>
<proteinExistence type="predicted"/>
<dbReference type="CDD" id="cd04301">
    <property type="entry name" value="NAT_SF"/>
    <property type="match status" value="1"/>
</dbReference>
<organism evidence="2 3">
    <name type="scientific">Runella rosea</name>
    <dbReference type="NCBI Taxonomy" id="2259595"/>
    <lineage>
        <taxon>Bacteria</taxon>
        <taxon>Pseudomonadati</taxon>
        <taxon>Bacteroidota</taxon>
        <taxon>Cytophagia</taxon>
        <taxon>Cytophagales</taxon>
        <taxon>Spirosomataceae</taxon>
        <taxon>Runella</taxon>
    </lineage>
</organism>
<dbReference type="AlphaFoldDB" id="A0A344TPD8"/>
<dbReference type="EMBL" id="CP030850">
    <property type="protein sequence ID" value="AXE20509.1"/>
    <property type="molecule type" value="Genomic_DNA"/>
</dbReference>
<dbReference type="KEGG" id="run:DR864_23610"/>
<sequence>MRDMIKLDQQLGRIEELEWDSLFFGRRIGKIILNTNQDLEELDETLNRAQLQDYQLIYVFSSPSIVLPALLLRKFDSQLVDTKVVYTQRLSDVSSSESFDTIYPFNSADDLSELYNLAFESGQYSRYRVDPFFTEQDFQGLYREWIDKSVQGIIADEVFLYKLEGKILGMVTLKIVGNRGVIGLMAVGAAYRGQAIGKKLLNYIKKFLASKEIRQLDVATQLENRAACLFYEKNGFSIASGTDIYHVWL</sequence>
<gene>
    <name evidence="2" type="ORF">DR864_23610</name>
</gene>
<dbReference type="InterPro" id="IPR000182">
    <property type="entry name" value="GNAT_dom"/>
</dbReference>
<dbReference type="Gene3D" id="3.40.630.30">
    <property type="match status" value="1"/>
</dbReference>
<dbReference type="GO" id="GO:0016747">
    <property type="term" value="F:acyltransferase activity, transferring groups other than amino-acyl groups"/>
    <property type="evidence" value="ECO:0007669"/>
    <property type="project" value="InterPro"/>
</dbReference>
<dbReference type="Pfam" id="PF00583">
    <property type="entry name" value="Acetyltransf_1"/>
    <property type="match status" value="1"/>
</dbReference>
<evidence type="ECO:0000313" key="3">
    <source>
        <dbReference type="Proteomes" id="UP000251993"/>
    </source>
</evidence>
<feature type="domain" description="N-acetyltransferase" evidence="1">
    <location>
        <begin position="100"/>
        <end position="249"/>
    </location>
</feature>
<dbReference type="InterPro" id="IPR016181">
    <property type="entry name" value="Acyl_CoA_acyltransferase"/>
</dbReference>
<dbReference type="PROSITE" id="PS51186">
    <property type="entry name" value="GNAT"/>
    <property type="match status" value="1"/>
</dbReference>
<evidence type="ECO:0000259" key="1">
    <source>
        <dbReference type="PROSITE" id="PS51186"/>
    </source>
</evidence>
<name>A0A344TPD8_9BACT</name>
<dbReference type="OrthoDB" id="1342666at2"/>
<dbReference type="Proteomes" id="UP000251993">
    <property type="component" value="Chromosome"/>
</dbReference>
<evidence type="ECO:0000313" key="2">
    <source>
        <dbReference type="EMBL" id="AXE20509.1"/>
    </source>
</evidence>
<reference evidence="2 3" key="1">
    <citation type="submission" date="2018-07" db="EMBL/GenBank/DDBJ databases">
        <title>Genome sequencing of Runella.</title>
        <authorList>
            <person name="Baek M.-G."/>
            <person name="Yi H."/>
        </authorList>
    </citation>
    <scope>NUCLEOTIDE SEQUENCE [LARGE SCALE GENOMIC DNA]</scope>
    <source>
        <strain evidence="2 3">HYN0085</strain>
    </source>
</reference>